<sequence length="97" mass="11281">MRDEKDRGTLEMPLPRKRGRPAKHGVAMTPADRAFHYRQRRRRDLSPVYEKSDASLIDGLKKAIQWAAEDADMKGVLDMYVEELVRRHHSKGAYAFK</sequence>
<comment type="caution">
    <text evidence="2">The sequence shown here is derived from an EMBL/GenBank/DDBJ whole genome shotgun (WGS) entry which is preliminary data.</text>
</comment>
<feature type="region of interest" description="Disordered" evidence="1">
    <location>
        <begin position="1"/>
        <end position="26"/>
    </location>
</feature>
<dbReference type="EMBL" id="JBKAMQ010000001">
    <property type="protein sequence ID" value="MFN6505662.1"/>
    <property type="molecule type" value="Genomic_DNA"/>
</dbReference>
<accession>A0ABW9KPB5</accession>
<keyword evidence="4" id="KW-1185">Reference proteome</keyword>
<evidence type="ECO:0000256" key="1">
    <source>
        <dbReference type="SAM" id="MobiDB-lite"/>
    </source>
</evidence>
<dbReference type="EMBL" id="JBKAMQ010000002">
    <property type="protein sequence ID" value="MFN6509622.1"/>
    <property type="molecule type" value="Genomic_DNA"/>
</dbReference>
<evidence type="ECO:0000313" key="4">
    <source>
        <dbReference type="Proteomes" id="UP001635788"/>
    </source>
</evidence>
<name>A0ABW9KPB5_XANCT</name>
<proteinExistence type="predicted"/>
<gene>
    <name evidence="2" type="ORF">ACK3FC_00015</name>
    <name evidence="3" type="ORF">ACK3FC_21055</name>
</gene>
<evidence type="ECO:0000313" key="2">
    <source>
        <dbReference type="EMBL" id="MFN6505662.1"/>
    </source>
</evidence>
<evidence type="ECO:0000313" key="3">
    <source>
        <dbReference type="EMBL" id="MFN6509622.1"/>
    </source>
</evidence>
<protein>
    <submittedName>
        <fullName evidence="2">Uncharacterized protein</fullName>
    </submittedName>
</protein>
<reference evidence="2 4" key="1">
    <citation type="submission" date="2024-12" db="EMBL/GenBank/DDBJ databases">
        <authorList>
            <person name="Alaofin S."/>
            <person name="Velasco D."/>
            <person name="Li D."/>
            <person name="Baldwin T."/>
            <person name="Liu Z."/>
            <person name="Schachterle J.K."/>
        </authorList>
    </citation>
    <scope>NUCLEOTIDE SEQUENCE [LARGE SCALE GENOMIC DNA]</scope>
    <source>
        <strain evidence="2 4">B1</strain>
    </source>
</reference>
<dbReference type="Proteomes" id="UP001635788">
    <property type="component" value="Unassembled WGS sequence"/>
</dbReference>
<organism evidence="2 4">
    <name type="scientific">Xanthomonas translucens pv. translucens</name>
    <dbReference type="NCBI Taxonomy" id="134875"/>
    <lineage>
        <taxon>Bacteria</taxon>
        <taxon>Pseudomonadati</taxon>
        <taxon>Pseudomonadota</taxon>
        <taxon>Gammaproteobacteria</taxon>
        <taxon>Lysobacterales</taxon>
        <taxon>Lysobacteraceae</taxon>
        <taxon>Xanthomonas</taxon>
        <taxon>Xanthomonas translucens group</taxon>
    </lineage>
</organism>
<dbReference type="RefSeq" id="WP_230950687.1">
    <property type="nucleotide sequence ID" value="NZ_CP064001.1"/>
</dbReference>